<dbReference type="PRINTS" id="PR00080">
    <property type="entry name" value="SDRFAMILY"/>
</dbReference>
<dbReference type="EMBL" id="JAXOVC010000012">
    <property type="protein sequence ID" value="KAK4495250.1"/>
    <property type="molecule type" value="Genomic_DNA"/>
</dbReference>
<gene>
    <name evidence="4" type="ORF">PRZ48_013579</name>
</gene>
<organism evidence="4 5">
    <name type="scientific">Zasmidium cellare</name>
    <name type="common">Wine cellar mold</name>
    <name type="synonym">Racodium cellare</name>
    <dbReference type="NCBI Taxonomy" id="395010"/>
    <lineage>
        <taxon>Eukaryota</taxon>
        <taxon>Fungi</taxon>
        <taxon>Dikarya</taxon>
        <taxon>Ascomycota</taxon>
        <taxon>Pezizomycotina</taxon>
        <taxon>Dothideomycetes</taxon>
        <taxon>Dothideomycetidae</taxon>
        <taxon>Mycosphaerellales</taxon>
        <taxon>Mycosphaerellaceae</taxon>
        <taxon>Zasmidium</taxon>
    </lineage>
</organism>
<dbReference type="Gene3D" id="3.40.50.720">
    <property type="entry name" value="NAD(P)-binding Rossmann-like Domain"/>
    <property type="match status" value="1"/>
</dbReference>
<evidence type="ECO:0000256" key="2">
    <source>
        <dbReference type="ARBA" id="ARBA00023002"/>
    </source>
</evidence>
<protein>
    <submittedName>
        <fullName evidence="4">Uncharacterized protein</fullName>
    </submittedName>
</protein>
<accession>A0ABR0E1U0</accession>
<comment type="caution">
    <text evidence="4">The sequence shown here is derived from an EMBL/GenBank/DDBJ whole genome shotgun (WGS) entry which is preliminary data.</text>
</comment>
<dbReference type="InterPro" id="IPR036291">
    <property type="entry name" value="NAD(P)-bd_dom_sf"/>
</dbReference>
<evidence type="ECO:0000313" key="5">
    <source>
        <dbReference type="Proteomes" id="UP001305779"/>
    </source>
</evidence>
<keyword evidence="2" id="KW-0560">Oxidoreductase</keyword>
<evidence type="ECO:0000313" key="4">
    <source>
        <dbReference type="EMBL" id="KAK4495250.1"/>
    </source>
</evidence>
<dbReference type="PANTHER" id="PTHR48107">
    <property type="entry name" value="NADPH-DEPENDENT ALDEHYDE REDUCTASE-LIKE PROTEIN, CHLOROPLASTIC-RELATED"/>
    <property type="match status" value="1"/>
</dbReference>
<sequence>MASNSFQGKIAIVTGASRGIGREIAIQFAKKGAQGVAITYLSNAKVAESTVSEIEATGSKAIAIQTPANFDTATAESVIQKTLQAFSVTGIDILVNNAGNMSLYPMGQLTAEVFHTMFSTNVLAPLLLTQATLPVIDPGGSIINISSRAARVAVGGQATLYAASKAALEHMTRNLATAHAAEKKITINNVMPGGIETDMISTAPQAMIDRVKNDATAEKRLGRVDEVADVVLFVAGGGGARWINGDTISVCGGAAMW</sequence>
<evidence type="ECO:0000256" key="3">
    <source>
        <dbReference type="RuleBase" id="RU000363"/>
    </source>
</evidence>
<evidence type="ECO:0000256" key="1">
    <source>
        <dbReference type="ARBA" id="ARBA00006484"/>
    </source>
</evidence>
<proteinExistence type="inferred from homology"/>
<dbReference type="InterPro" id="IPR002347">
    <property type="entry name" value="SDR_fam"/>
</dbReference>
<comment type="similarity">
    <text evidence="1 3">Belongs to the short-chain dehydrogenases/reductases (SDR) family.</text>
</comment>
<dbReference type="SUPFAM" id="SSF51735">
    <property type="entry name" value="NAD(P)-binding Rossmann-fold domains"/>
    <property type="match status" value="1"/>
</dbReference>
<dbReference type="Pfam" id="PF00106">
    <property type="entry name" value="adh_short"/>
    <property type="match status" value="1"/>
</dbReference>
<name>A0ABR0E1U0_ZASCE</name>
<keyword evidence="5" id="KW-1185">Reference proteome</keyword>
<dbReference type="Proteomes" id="UP001305779">
    <property type="component" value="Unassembled WGS sequence"/>
</dbReference>
<reference evidence="4 5" key="1">
    <citation type="journal article" date="2023" name="G3 (Bethesda)">
        <title>A chromosome-level genome assembly of Zasmidium syzygii isolated from banana leaves.</title>
        <authorList>
            <person name="van Westerhoven A.C."/>
            <person name="Mehrabi R."/>
            <person name="Talebi R."/>
            <person name="Steentjes M.B.F."/>
            <person name="Corcolon B."/>
            <person name="Chong P.A."/>
            <person name="Kema G.H.J."/>
            <person name="Seidl M.F."/>
        </authorList>
    </citation>
    <scope>NUCLEOTIDE SEQUENCE [LARGE SCALE GENOMIC DNA]</scope>
    <source>
        <strain evidence="4 5">P124</strain>
    </source>
</reference>
<dbReference type="PANTHER" id="PTHR48107:SF7">
    <property type="entry name" value="RE15974P"/>
    <property type="match status" value="1"/>
</dbReference>
<dbReference type="PRINTS" id="PR00081">
    <property type="entry name" value="GDHRDH"/>
</dbReference>